<proteinExistence type="predicted"/>
<evidence type="ECO:0000313" key="2">
    <source>
        <dbReference type="EMBL" id="QDU84881.1"/>
    </source>
</evidence>
<accession>A0A518D073</accession>
<dbReference type="EMBL" id="CP036290">
    <property type="protein sequence ID" value="QDU84881.1"/>
    <property type="molecule type" value="Genomic_DNA"/>
</dbReference>
<name>A0A518D073_9BACT</name>
<dbReference type="AlphaFoldDB" id="A0A518D073"/>
<evidence type="ECO:0000313" key="3">
    <source>
        <dbReference type="Proteomes" id="UP000319342"/>
    </source>
</evidence>
<dbReference type="InterPro" id="IPR008928">
    <property type="entry name" value="6-hairpin_glycosidase_sf"/>
</dbReference>
<reference evidence="2 3" key="1">
    <citation type="submission" date="2019-02" db="EMBL/GenBank/DDBJ databases">
        <title>Deep-cultivation of Planctomycetes and their phenomic and genomic characterization uncovers novel biology.</title>
        <authorList>
            <person name="Wiegand S."/>
            <person name="Jogler M."/>
            <person name="Boedeker C."/>
            <person name="Pinto D."/>
            <person name="Vollmers J."/>
            <person name="Rivas-Marin E."/>
            <person name="Kohn T."/>
            <person name="Peeters S.H."/>
            <person name="Heuer A."/>
            <person name="Rast P."/>
            <person name="Oberbeckmann S."/>
            <person name="Bunk B."/>
            <person name="Jeske O."/>
            <person name="Meyerdierks A."/>
            <person name="Storesund J.E."/>
            <person name="Kallscheuer N."/>
            <person name="Luecker S."/>
            <person name="Lage O.M."/>
            <person name="Pohl T."/>
            <person name="Merkel B.J."/>
            <person name="Hornburger P."/>
            <person name="Mueller R.-W."/>
            <person name="Bruemmer F."/>
            <person name="Labrenz M."/>
            <person name="Spormann A.M."/>
            <person name="Op den Camp H."/>
            <person name="Overmann J."/>
            <person name="Amann R."/>
            <person name="Jetten M.S.M."/>
            <person name="Mascher T."/>
            <person name="Medema M.H."/>
            <person name="Devos D.P."/>
            <person name="Kaster A.-K."/>
            <person name="Ovreas L."/>
            <person name="Rohde M."/>
            <person name="Galperin M.Y."/>
            <person name="Jogler C."/>
        </authorList>
    </citation>
    <scope>NUCLEOTIDE SEQUENCE [LARGE SCALE GENOMIC DNA]</scope>
    <source>
        <strain evidence="2 3">Pla163</strain>
    </source>
</reference>
<protein>
    <submittedName>
        <fullName evidence="2">Uncharacterized protein</fullName>
    </submittedName>
</protein>
<keyword evidence="3" id="KW-1185">Reference proteome</keyword>
<dbReference type="SUPFAM" id="SSF48208">
    <property type="entry name" value="Six-hairpin glycosidases"/>
    <property type="match status" value="1"/>
</dbReference>
<gene>
    <name evidence="2" type="ORF">Pla163_19990</name>
</gene>
<feature type="region of interest" description="Disordered" evidence="1">
    <location>
        <begin position="578"/>
        <end position="622"/>
    </location>
</feature>
<dbReference type="OrthoDB" id="256204at2"/>
<dbReference type="RefSeq" id="WP_145187203.1">
    <property type="nucleotide sequence ID" value="NZ_CP036290.1"/>
</dbReference>
<dbReference type="Proteomes" id="UP000319342">
    <property type="component" value="Chromosome"/>
</dbReference>
<evidence type="ECO:0000256" key="1">
    <source>
        <dbReference type="SAM" id="MobiDB-lite"/>
    </source>
</evidence>
<sequence length="622" mass="66810">MTSTAHTIGSAAGPLALPTRADAIAALERCLAWLVGTRDDAGRLICPDHRIEHTGKSACVAILALELYLATGDANHLATALGQGRRLVARLEREGTSPCHTFRPGRHDPFNCSNSVIDGGACSDALASLCLELGDELGPDDRAAFSHAALLHADTYLKYACRDKGVPAQRAWALTGLASAWALDPRDEWKDAVLEALDLIAGVQRGDGSYPYHPLDWGAGHPGAADASSFYQSRVTGFSLFALERLGIDPTSAPHAERLASGLRFLEGLVGPDGIKCGLLEAKPWYWGAGEEVASNPFDVHALSAGARTFDERSAERRLAARRSLAAWIEHLEPSGRPTSHRPGPGRGRSYQCATFWAAHACWAARALRDWPETDAPDVVDPGATGLTWFADAELARFDAPGLVAWVRGARPPGNAMHGSPCGNGPIRVVALDPDGRWREQLPRCRLGGANSGEWNGVRGPISPRRGWRAGGADQRFSLWLARVAWRRGARLDALAEPLRHLRRDVLAFAHPRVSSGFARQVASRVDGDVLELTAALAWRDGTAVPNSRVVRRYRIADGALEVEERLLDAGGARDVEHRLPTAARPGRDPLGGSTKAVSDDGTRCWSLGPKRPSERSEPPAG</sequence>
<dbReference type="GO" id="GO:0005975">
    <property type="term" value="P:carbohydrate metabolic process"/>
    <property type="evidence" value="ECO:0007669"/>
    <property type="project" value="InterPro"/>
</dbReference>
<organism evidence="2 3">
    <name type="scientific">Rohdeia mirabilis</name>
    <dbReference type="NCBI Taxonomy" id="2528008"/>
    <lineage>
        <taxon>Bacteria</taxon>
        <taxon>Pseudomonadati</taxon>
        <taxon>Planctomycetota</taxon>
        <taxon>Planctomycetia</taxon>
        <taxon>Planctomycetia incertae sedis</taxon>
        <taxon>Rohdeia</taxon>
    </lineage>
</organism>
<feature type="compositionally biased region" description="Basic and acidic residues" evidence="1">
    <location>
        <begin position="612"/>
        <end position="622"/>
    </location>
</feature>